<evidence type="ECO:0000313" key="4">
    <source>
        <dbReference type="Proteomes" id="UP000784294"/>
    </source>
</evidence>
<feature type="region of interest" description="Disordered" evidence="2">
    <location>
        <begin position="46"/>
        <end position="76"/>
    </location>
</feature>
<feature type="region of interest" description="Disordered" evidence="2">
    <location>
        <begin position="469"/>
        <end position="491"/>
    </location>
</feature>
<accession>A0A3S5BLK2</accession>
<evidence type="ECO:0000313" key="3">
    <source>
        <dbReference type="EMBL" id="VEL08141.1"/>
    </source>
</evidence>
<sequence length="491" mass="56335">MIALTDDADCDAVETFGNVPNQWSDAGNPEYYGRYVPQRFPDVSTKLGKRDTGHSLINENSIPNTEEENTDETHSQITFSDPNCDPLKRKNEHHVSFCDQIAEVTMPMMTQKDLEDLKLKSESSTLEADHMKETRSYITEAMKEEIEEDDDWHEAVEEDLDKHEREVCKGNIENENEVAEQGTDENQKGEAELVKSVENEEIHKAETFLDQRPCIKPREEFDENEGKICMANNKENLGEVVKEMENAKQESEEAEPLQITNEVVNGPLENQSISIIDECTNENALDKGPELEESIDKIMKYNCISSTNDKSNLLENSTESKEETVQEFREDEVIKEHQTLAPSLELNSKDPELLDENKEFVKELEEEAKREEEEAKREEEEDVEKLGSAVCLVISTEKPSSLCEAKEFAEDCKEKEMKEQDSNEAEEFRQQPDLVLHLANTLEEQTSLGEFTECITDLKVENIEEKLEFEKEPSHSEVSKRELKMDTSYIN</sequence>
<comment type="caution">
    <text evidence="3">The sequence shown here is derived from an EMBL/GenBank/DDBJ whole genome shotgun (WGS) entry which is preliminary data.</text>
</comment>
<keyword evidence="4" id="KW-1185">Reference proteome</keyword>
<reference evidence="3" key="1">
    <citation type="submission" date="2018-11" db="EMBL/GenBank/DDBJ databases">
        <authorList>
            <consortium name="Pathogen Informatics"/>
        </authorList>
    </citation>
    <scope>NUCLEOTIDE SEQUENCE</scope>
</reference>
<name>A0A3S5BLK2_9PLAT</name>
<organism evidence="3 4">
    <name type="scientific">Protopolystoma xenopodis</name>
    <dbReference type="NCBI Taxonomy" id="117903"/>
    <lineage>
        <taxon>Eukaryota</taxon>
        <taxon>Metazoa</taxon>
        <taxon>Spiralia</taxon>
        <taxon>Lophotrochozoa</taxon>
        <taxon>Platyhelminthes</taxon>
        <taxon>Monogenea</taxon>
        <taxon>Polyopisthocotylea</taxon>
        <taxon>Polystomatidea</taxon>
        <taxon>Polystomatidae</taxon>
        <taxon>Protopolystoma</taxon>
    </lineage>
</organism>
<feature type="compositionally biased region" description="Polar residues" evidence="2">
    <location>
        <begin position="55"/>
        <end position="64"/>
    </location>
</feature>
<feature type="compositionally biased region" description="Basic and acidic residues" evidence="2">
    <location>
        <begin position="469"/>
        <end position="485"/>
    </location>
</feature>
<keyword evidence="1" id="KW-0175">Coiled coil</keyword>
<dbReference type="EMBL" id="CAAALY010003251">
    <property type="protein sequence ID" value="VEL08141.1"/>
    <property type="molecule type" value="Genomic_DNA"/>
</dbReference>
<dbReference type="Proteomes" id="UP000784294">
    <property type="component" value="Unassembled WGS sequence"/>
</dbReference>
<gene>
    <name evidence="3" type="ORF">PXEA_LOCUS1581</name>
</gene>
<proteinExistence type="predicted"/>
<feature type="coiled-coil region" evidence="1">
    <location>
        <begin position="354"/>
        <end position="389"/>
    </location>
</feature>
<dbReference type="AlphaFoldDB" id="A0A3S5BLK2"/>
<protein>
    <submittedName>
        <fullName evidence="3">Uncharacterized protein</fullName>
    </submittedName>
</protein>
<evidence type="ECO:0000256" key="2">
    <source>
        <dbReference type="SAM" id="MobiDB-lite"/>
    </source>
</evidence>
<evidence type="ECO:0000256" key="1">
    <source>
        <dbReference type="SAM" id="Coils"/>
    </source>
</evidence>